<feature type="transmembrane region" description="Helical" evidence="2">
    <location>
        <begin position="531"/>
        <end position="552"/>
    </location>
</feature>
<sequence>MRTVGVAARWVAHPVTLAAAGILLLNDRLGKSLWPGPVTGKVSDVAGLIVAPAALSVLVALLVPRGSVRLVGGVALAATGTGFVLAKVTATGNALAVAGWQQVAGSAQVVRDPTDLLALPAVLVAALACRTVARRTLARGPVSTPSRPRRPAAGGGAVRRPADGGAVDPDAPGGVSVDPVAAGGVRVGSVAAGGVRVGRGAAGGVDARRSVVGGAAVPRAGAAGAAVRRGTSFAAADVGRFARWRRSGTARTAARWAGALLGGPLVLVALAGTSVAPRPSVTRLLADGDRVVVAGDAIRPAIGTPDGGWRRLGAADARRLGVDRNRTELPPAHTLACVPGSTGHCFRIPGAPGYSEAGGPPRGGRSLWVQETLDGGTGWRTVWQVPPERWEFLRRSHGLTGSDDRLLASADILVRPVAGGYQVVVANGVDGLAVRDPDGAWRRVAVRLPETSALTPLPLTGFAMGITGRLMPAPLTALLGTLTALLAMVIRRNQLAPRSVSGGVISVLVSTGVGGLLIGAMVLAVADFLQAWQLIVAFEVAVVGGTAAAALAQGAVPRRRAWLLILVPVVVGAGYAAPYVGWSLGVPAAMHTASLFAFAAAMDGLIASAALGWWLGDTPVRSAAVDVLAGYRRAG</sequence>
<feature type="transmembrane region" description="Helical" evidence="2">
    <location>
        <begin position="7"/>
        <end position="25"/>
    </location>
</feature>
<dbReference type="AlphaFoldDB" id="A0A8J4EIX9"/>
<feature type="transmembrane region" description="Helical" evidence="2">
    <location>
        <begin position="561"/>
        <end position="581"/>
    </location>
</feature>
<dbReference type="Proteomes" id="UP000614996">
    <property type="component" value="Unassembled WGS sequence"/>
</dbReference>
<protein>
    <submittedName>
        <fullName evidence="3">Uncharacterized protein</fullName>
    </submittedName>
</protein>
<feature type="transmembrane region" description="Helical" evidence="2">
    <location>
        <begin position="470"/>
        <end position="490"/>
    </location>
</feature>
<keyword evidence="2" id="KW-0812">Transmembrane</keyword>
<keyword evidence="2" id="KW-1133">Transmembrane helix</keyword>
<reference evidence="4" key="1">
    <citation type="journal article" date="2021" name="Int. J. Syst. Evol. Microbiol.">
        <title>Actinocatenispora comari sp. nov., an endophytic actinomycete isolated from aerial parts of Comarum salesowianum.</title>
        <authorList>
            <person name="Oyunbileg N."/>
            <person name="Iizaka Y."/>
            <person name="Hamada M."/>
            <person name="Davaapurev B.O."/>
            <person name="Fukumoto A."/>
            <person name="Tsetseg B."/>
            <person name="Kato F."/>
            <person name="Tamura T."/>
            <person name="Batkhuu J."/>
            <person name="Anzai Y."/>
        </authorList>
    </citation>
    <scope>NUCLEOTIDE SEQUENCE [LARGE SCALE GENOMIC DNA]</scope>
    <source>
        <strain evidence="4">NUM-2625</strain>
    </source>
</reference>
<feature type="region of interest" description="Disordered" evidence="1">
    <location>
        <begin position="138"/>
        <end position="175"/>
    </location>
</feature>
<keyword evidence="2" id="KW-0472">Membrane</keyword>
<feature type="transmembrane region" description="Helical" evidence="2">
    <location>
        <begin position="253"/>
        <end position="276"/>
    </location>
</feature>
<name>A0A8J4EIX9_9ACTN</name>
<feature type="transmembrane region" description="Helical" evidence="2">
    <location>
        <begin position="593"/>
        <end position="615"/>
    </location>
</feature>
<gene>
    <name evidence="3" type="ORF">NUM_09850</name>
</gene>
<feature type="compositionally biased region" description="Low complexity" evidence="1">
    <location>
        <begin position="163"/>
        <end position="175"/>
    </location>
</feature>
<keyword evidence="4" id="KW-1185">Reference proteome</keyword>
<evidence type="ECO:0000256" key="2">
    <source>
        <dbReference type="SAM" id="Phobius"/>
    </source>
</evidence>
<feature type="transmembrane region" description="Helical" evidence="2">
    <location>
        <begin position="116"/>
        <end position="133"/>
    </location>
</feature>
<evidence type="ECO:0000313" key="3">
    <source>
        <dbReference type="EMBL" id="GIL25731.1"/>
    </source>
</evidence>
<dbReference type="RefSeq" id="WP_207123328.1">
    <property type="nucleotide sequence ID" value="NZ_BOPO01000008.1"/>
</dbReference>
<comment type="caution">
    <text evidence="3">The sequence shown here is derived from an EMBL/GenBank/DDBJ whole genome shotgun (WGS) entry which is preliminary data.</text>
</comment>
<evidence type="ECO:0000313" key="4">
    <source>
        <dbReference type="Proteomes" id="UP000614996"/>
    </source>
</evidence>
<organism evidence="3 4">
    <name type="scientific">Actinocatenispora comari</name>
    <dbReference type="NCBI Taxonomy" id="2807577"/>
    <lineage>
        <taxon>Bacteria</taxon>
        <taxon>Bacillati</taxon>
        <taxon>Actinomycetota</taxon>
        <taxon>Actinomycetes</taxon>
        <taxon>Micromonosporales</taxon>
        <taxon>Micromonosporaceae</taxon>
        <taxon>Actinocatenispora</taxon>
    </lineage>
</organism>
<feature type="transmembrane region" description="Helical" evidence="2">
    <location>
        <begin position="70"/>
        <end position="96"/>
    </location>
</feature>
<feature type="transmembrane region" description="Helical" evidence="2">
    <location>
        <begin position="45"/>
        <end position="63"/>
    </location>
</feature>
<dbReference type="EMBL" id="BOPO01000008">
    <property type="protein sequence ID" value="GIL25731.1"/>
    <property type="molecule type" value="Genomic_DNA"/>
</dbReference>
<feature type="transmembrane region" description="Helical" evidence="2">
    <location>
        <begin position="502"/>
        <end position="525"/>
    </location>
</feature>
<evidence type="ECO:0000256" key="1">
    <source>
        <dbReference type="SAM" id="MobiDB-lite"/>
    </source>
</evidence>
<accession>A0A8J4EIX9</accession>
<proteinExistence type="predicted"/>